<dbReference type="GeneID" id="25988703"/>
<accession>J6EP94</accession>
<dbReference type="KEGG" id="tasa:A1Q1_05191"/>
<evidence type="ECO:0000259" key="4">
    <source>
        <dbReference type="Pfam" id="PF08585"/>
    </source>
</evidence>
<comment type="similarity">
    <text evidence="1">Belongs to the RMI1 family.</text>
</comment>
<proteinExistence type="inferred from homology"/>
<feature type="region of interest" description="Disordered" evidence="3">
    <location>
        <begin position="1"/>
        <end position="26"/>
    </location>
</feature>
<gene>
    <name evidence="5" type="ORF">A1Q1_05191</name>
</gene>
<dbReference type="HOGENOM" id="CLU_909699_0_0_1"/>
<dbReference type="OrthoDB" id="341511at2759"/>
<dbReference type="PANTHER" id="PTHR14790:SF15">
    <property type="entry name" value="RECQ-MEDIATED GENOME INSTABILITY PROTEIN 1"/>
    <property type="match status" value="1"/>
</dbReference>
<dbReference type="GO" id="GO:0000724">
    <property type="term" value="P:double-strand break repair via homologous recombination"/>
    <property type="evidence" value="ECO:0007669"/>
    <property type="project" value="TreeGrafter"/>
</dbReference>
<dbReference type="GO" id="GO:0031422">
    <property type="term" value="C:RecQ family helicase-topoisomerase III complex"/>
    <property type="evidence" value="ECO:0007669"/>
    <property type="project" value="TreeGrafter"/>
</dbReference>
<organism evidence="5 6">
    <name type="scientific">Trichosporon asahii var. asahii (strain ATCC 90039 / CBS 2479 / JCM 2466 / KCTC 7840 / NBRC 103889/ NCYC 2677 / UAMH 7654)</name>
    <name type="common">Yeast</name>
    <dbReference type="NCBI Taxonomy" id="1186058"/>
    <lineage>
        <taxon>Eukaryota</taxon>
        <taxon>Fungi</taxon>
        <taxon>Dikarya</taxon>
        <taxon>Basidiomycota</taxon>
        <taxon>Agaricomycotina</taxon>
        <taxon>Tremellomycetes</taxon>
        <taxon>Trichosporonales</taxon>
        <taxon>Trichosporonaceae</taxon>
        <taxon>Trichosporon</taxon>
    </lineage>
</organism>
<reference evidence="5 6" key="1">
    <citation type="journal article" date="2012" name="Eukaryot. Cell">
        <title>Draft genome sequence of CBS 2479, the standard type strain of Trichosporon asahii.</title>
        <authorList>
            <person name="Yang R.Y."/>
            <person name="Li H.T."/>
            <person name="Zhu H."/>
            <person name="Zhou G.P."/>
            <person name="Wang M."/>
            <person name="Wang L."/>
        </authorList>
    </citation>
    <scope>NUCLEOTIDE SEQUENCE [LARGE SCALE GENOMIC DNA]</scope>
    <source>
        <strain evidence="6">ATCC 90039 / CBS 2479 / JCM 2466 / KCTC 7840 / NCYC 2677 / UAMH 7654</strain>
    </source>
</reference>
<dbReference type="GO" id="GO:0016604">
    <property type="term" value="C:nuclear body"/>
    <property type="evidence" value="ECO:0007669"/>
    <property type="project" value="TreeGrafter"/>
</dbReference>
<feature type="region of interest" description="Disordered" evidence="3">
    <location>
        <begin position="205"/>
        <end position="256"/>
    </location>
</feature>
<dbReference type="EMBL" id="ALBS01000299">
    <property type="protein sequence ID" value="EJT46234.1"/>
    <property type="molecule type" value="Genomic_DNA"/>
</dbReference>
<comment type="caution">
    <text evidence="5">The sequence shown here is derived from an EMBL/GenBank/DDBJ whole genome shotgun (WGS) entry which is preliminary data.</text>
</comment>
<dbReference type="Gene3D" id="2.40.50.770">
    <property type="entry name" value="RecQ-mediated genome instability protein Rmi1, C-terminal domain"/>
    <property type="match status" value="1"/>
</dbReference>
<dbReference type="Pfam" id="PF08585">
    <property type="entry name" value="RMI1_N_C"/>
    <property type="match status" value="1"/>
</dbReference>
<dbReference type="VEuPathDB" id="FungiDB:A1Q1_05191"/>
<evidence type="ECO:0000256" key="1">
    <source>
        <dbReference type="ARBA" id="ARBA00006395"/>
    </source>
</evidence>
<sequence length="306" mass="33572">MPRHVGTRNERKPESTAFPVDITTTSFESGDHRRRLTTRSFPCCTRHERTAGDRRFEASLPLPRAEFYGQDASYENVEAAYLDSDLNETTLNGVIPQELNDGVLFPRPTLLQLHSITEIGASAFALNTAREQRREVLSGATRIRGIDDDDEDDIDDSKLPAYPRSMLSVEVSDGRSTIRAIEYRKLPELALGETRLGLKIRAAMENPDPQEERARPAPVTQITGAPSSATGGPSSGSFANPTVISDDEDEFDDFDDSFIRAIDEVEAAGMGAAASIPRMRSQPTQRSSGRSTIPADAEIIELSDSD</sequence>
<evidence type="ECO:0000313" key="5">
    <source>
        <dbReference type="EMBL" id="EJT46234.1"/>
    </source>
</evidence>
<evidence type="ECO:0000256" key="3">
    <source>
        <dbReference type="SAM" id="MobiDB-lite"/>
    </source>
</evidence>
<evidence type="ECO:0000256" key="2">
    <source>
        <dbReference type="ARBA" id="ARBA00018987"/>
    </source>
</evidence>
<feature type="region of interest" description="Disordered" evidence="3">
    <location>
        <begin position="270"/>
        <end position="306"/>
    </location>
</feature>
<dbReference type="AlphaFoldDB" id="J6EP94"/>
<dbReference type="InterPro" id="IPR013894">
    <property type="entry name" value="RMI1_OB"/>
</dbReference>
<evidence type="ECO:0000313" key="6">
    <source>
        <dbReference type="Proteomes" id="UP000002748"/>
    </source>
</evidence>
<feature type="compositionally biased region" description="Polar residues" evidence="3">
    <location>
        <begin position="281"/>
        <end position="291"/>
    </location>
</feature>
<dbReference type="GO" id="GO:0000712">
    <property type="term" value="P:resolution of meiotic recombination intermediates"/>
    <property type="evidence" value="ECO:0007669"/>
    <property type="project" value="TreeGrafter"/>
</dbReference>
<feature type="domain" description="RecQ mediated genome instability protein 1 OB-fold" evidence="4">
    <location>
        <begin position="101"/>
        <end position="200"/>
    </location>
</feature>
<name>J6EP94_TRIAS</name>
<feature type="compositionally biased region" description="Acidic residues" evidence="3">
    <location>
        <begin position="245"/>
        <end position="256"/>
    </location>
</feature>
<feature type="compositionally biased region" description="Low complexity" evidence="3">
    <location>
        <begin position="223"/>
        <end position="237"/>
    </location>
</feature>
<dbReference type="InterPro" id="IPR042470">
    <property type="entry name" value="RMI1_N_C_sf"/>
</dbReference>
<dbReference type="PANTHER" id="PTHR14790">
    <property type="entry name" value="RECQ-MEDIATED GENOME INSTABILITY PROTEIN 1 RMI1"/>
    <property type="match status" value="1"/>
</dbReference>
<dbReference type="RefSeq" id="XP_014177473.1">
    <property type="nucleotide sequence ID" value="XM_014321998.1"/>
</dbReference>
<dbReference type="Proteomes" id="UP000002748">
    <property type="component" value="Unassembled WGS sequence"/>
</dbReference>
<protein>
    <recommendedName>
        <fullName evidence="2">RecQ-mediated genome instability protein 1</fullName>
    </recommendedName>
</protein>